<gene>
    <name evidence="2" type="ORF">IMCC3135_18365</name>
</gene>
<dbReference type="AlphaFoldDB" id="A0A2Z2NQS3"/>
<dbReference type="Gene3D" id="3.40.1520.20">
    <property type="match status" value="1"/>
</dbReference>
<protein>
    <recommendedName>
        <fullName evidence="1">BON domain-containing protein</fullName>
    </recommendedName>
</protein>
<evidence type="ECO:0000259" key="1">
    <source>
        <dbReference type="PROSITE" id="PS50914"/>
    </source>
</evidence>
<feature type="domain" description="BON" evidence="1">
    <location>
        <begin position="35"/>
        <end position="103"/>
    </location>
</feature>
<organism evidence="2 3">
    <name type="scientific">Granulosicoccus antarcticus IMCC3135</name>
    <dbReference type="NCBI Taxonomy" id="1192854"/>
    <lineage>
        <taxon>Bacteria</taxon>
        <taxon>Pseudomonadati</taxon>
        <taxon>Pseudomonadota</taxon>
        <taxon>Gammaproteobacteria</taxon>
        <taxon>Chromatiales</taxon>
        <taxon>Granulosicoccaceae</taxon>
        <taxon>Granulosicoccus</taxon>
    </lineage>
</organism>
<dbReference type="KEGG" id="gai:IMCC3135_18365"/>
<reference evidence="2 3" key="1">
    <citation type="submission" date="2016-12" db="EMBL/GenBank/DDBJ databases">
        <authorList>
            <person name="Song W.-J."/>
            <person name="Kurnit D.M."/>
        </authorList>
    </citation>
    <scope>NUCLEOTIDE SEQUENCE [LARGE SCALE GENOMIC DNA]</scope>
    <source>
        <strain evidence="2 3">IMCC3135</strain>
    </source>
</reference>
<evidence type="ECO:0000313" key="3">
    <source>
        <dbReference type="Proteomes" id="UP000250079"/>
    </source>
</evidence>
<proteinExistence type="predicted"/>
<keyword evidence="3" id="KW-1185">Reference proteome</keyword>
<dbReference type="Proteomes" id="UP000250079">
    <property type="component" value="Chromosome"/>
</dbReference>
<dbReference type="RefSeq" id="WP_088918888.1">
    <property type="nucleotide sequence ID" value="NZ_CP018632.1"/>
</dbReference>
<accession>A0A2Z2NQS3</accession>
<dbReference type="Pfam" id="PF04972">
    <property type="entry name" value="BON"/>
    <property type="match status" value="1"/>
</dbReference>
<dbReference type="InterPro" id="IPR007055">
    <property type="entry name" value="BON_dom"/>
</dbReference>
<sequence length="103" mass="11072">MKISPLLRTLILLPLLVWNVACTSLNREIEQVDEQTAELTTEVKSALIANESVDAAAILVTRDHEGSLVLSGFVASEAERQAAMAASRTAAPGSKLVDELELR</sequence>
<evidence type="ECO:0000313" key="2">
    <source>
        <dbReference type="EMBL" id="ASJ73752.1"/>
    </source>
</evidence>
<dbReference type="EMBL" id="CP018632">
    <property type="protein sequence ID" value="ASJ73752.1"/>
    <property type="molecule type" value="Genomic_DNA"/>
</dbReference>
<dbReference type="PROSITE" id="PS50914">
    <property type="entry name" value="BON"/>
    <property type="match status" value="1"/>
</dbReference>
<name>A0A2Z2NQS3_9GAMM</name>